<dbReference type="RefSeq" id="XP_004352617.1">
    <property type="nucleotide sequence ID" value="XM_004352565.1"/>
</dbReference>
<keyword evidence="4 11" id="KW-0732">Signal</keyword>
<organism evidence="13 14">
    <name type="scientific">Cavenderia fasciculata</name>
    <name type="common">Slime mold</name>
    <name type="synonym">Dictyostelium fasciculatum</name>
    <dbReference type="NCBI Taxonomy" id="261658"/>
    <lineage>
        <taxon>Eukaryota</taxon>
        <taxon>Amoebozoa</taxon>
        <taxon>Evosea</taxon>
        <taxon>Eumycetozoa</taxon>
        <taxon>Dictyostelia</taxon>
        <taxon>Acytosteliales</taxon>
        <taxon>Cavenderiaceae</taxon>
        <taxon>Cavenderia</taxon>
    </lineage>
</organism>
<proteinExistence type="predicted"/>
<dbReference type="EMBL" id="GL883024">
    <property type="protein sequence ID" value="EGG16164.1"/>
    <property type="molecule type" value="Genomic_DNA"/>
</dbReference>
<keyword evidence="14" id="KW-1185">Reference proteome</keyword>
<evidence type="ECO:0000313" key="14">
    <source>
        <dbReference type="Proteomes" id="UP000007797"/>
    </source>
</evidence>
<evidence type="ECO:0000313" key="13">
    <source>
        <dbReference type="EMBL" id="EGG16164.1"/>
    </source>
</evidence>
<accession>F4Q6Y2</accession>
<dbReference type="GO" id="GO:0012505">
    <property type="term" value="C:endomembrane system"/>
    <property type="evidence" value="ECO:0007669"/>
    <property type="project" value="UniProtKB-SubCell"/>
</dbReference>
<dbReference type="InterPro" id="IPR013783">
    <property type="entry name" value="Ig-like_fold"/>
</dbReference>
<dbReference type="STRING" id="1054147.F4Q6Y2"/>
<evidence type="ECO:0000256" key="10">
    <source>
        <dbReference type="SAM" id="Phobius"/>
    </source>
</evidence>
<reference evidence="14" key="1">
    <citation type="journal article" date="2011" name="Genome Res.">
        <title>Phylogeny-wide analysis of social amoeba genomes highlights ancient origins for complex intercellular communication.</title>
        <authorList>
            <person name="Heidel A.J."/>
            <person name="Lawal H.M."/>
            <person name="Felder M."/>
            <person name="Schilde C."/>
            <person name="Helps N.R."/>
            <person name="Tunggal B."/>
            <person name="Rivero F."/>
            <person name="John U."/>
            <person name="Schleicher M."/>
            <person name="Eichinger L."/>
            <person name="Platzer M."/>
            <person name="Noegel A.A."/>
            <person name="Schaap P."/>
            <person name="Gloeckner G."/>
        </authorList>
    </citation>
    <scope>NUCLEOTIDE SEQUENCE [LARGE SCALE GENOMIC DNA]</scope>
    <source>
        <strain evidence="14">SH3</strain>
    </source>
</reference>
<feature type="domain" description="IPT/TIG" evidence="12">
    <location>
        <begin position="567"/>
        <end position="640"/>
    </location>
</feature>
<evidence type="ECO:0000256" key="4">
    <source>
        <dbReference type="ARBA" id="ARBA00022729"/>
    </source>
</evidence>
<dbReference type="OrthoDB" id="676979at2759"/>
<dbReference type="GO" id="GO:0005886">
    <property type="term" value="C:plasma membrane"/>
    <property type="evidence" value="ECO:0007669"/>
    <property type="project" value="UniProtKB-SubCell"/>
</dbReference>
<feature type="domain" description="IPT/TIG" evidence="12">
    <location>
        <begin position="467"/>
        <end position="546"/>
    </location>
</feature>
<dbReference type="InterPro" id="IPR002909">
    <property type="entry name" value="IPT_dom"/>
</dbReference>
<dbReference type="Proteomes" id="UP000007797">
    <property type="component" value="Unassembled WGS sequence"/>
</dbReference>
<evidence type="ECO:0000256" key="7">
    <source>
        <dbReference type="ARBA" id="ARBA00023170"/>
    </source>
</evidence>
<sequence>MKYQQRLVLITFLVTIVSIVNATLPDTQVAALNAIDAAMGVPWKPSPPTCGSTFKNSVVVCDSTETTVVALSIDPVFTSTTIPNILDQFPSLKSLSLYNGIHNLYNLTTIRNHPTISTLQSFAGSINVTTDLTTMLSLDTLHIINGFNSVPLVRPGSLTYFHFVRAASQSLAGRIQQSVFSPKLTYFHLQSTTAQPWLEPSNSYLNFTIFADCPNLAYLIPAALKSLSLYGLATPNNHTFPSIQEVDWMNLSMLRLNNIQLSGTLPTQLFTSPTLNTLHVSGNANLNGILTTDIGYNKLTYFAAETTNLTGTVPTNIIDGGLSTLMLRNTKLSGALPGPFLCCAVQNLKPDNVKPTYLFDNAVFTNYFGPDAPRSCQPVITSIEPFPISSNSKITINGNDLGDVYLIQLINSIGDIASVGCLNSESNYYKLICTNPNIQGIGNITYRVINDQIPYPTTTVEFAYANPNITSVTRGSTLGGLITITGKDLFGDLPKDMEGTWVKIYGSNCTQIRVLEPFESFECVHEAGVTSNVTISLENKGLLSNDTLSPKFFFRNPLIISATAVLPDQETIITIAGMDLWNDTSIVSVLIDDGSIPCTVKTVNHSYVTCLVASMPYSEGTKTIQVSVNDQLSEKIPLFSFVDQVVCPDNCGNSDSSSSSSICSNGLGFCQCPINTFGPGCSSKQSTIQPVFSNSSAMIQLETFSFFLQSVIENGAETFIPKDQWVVDTTRGASSSSYFWSLGGKSVLVEIAMSTEPTSAVVGHSQFQVAANTYTYGVTYTSAIPVTSLAFTVMLETSPEECDTIPVQYATTSDSQGSTVNAHWMTFTKDDSQFYARFPLVAQIDNEQGYLVNEPLVDDTKSSILKVNIQSDQLITTTFFQFDATLLEAPESRSYDTQGSCPVKSDKWKAIVGGVVGGVAGAALAAAGAFIIFRQQRKINDTKSLLDKKLKELNHDL</sequence>
<dbReference type="SUPFAM" id="SSF81296">
    <property type="entry name" value="E set domains"/>
    <property type="match status" value="1"/>
</dbReference>
<dbReference type="CDD" id="cd00603">
    <property type="entry name" value="IPT_PCSR"/>
    <property type="match status" value="1"/>
</dbReference>
<dbReference type="PANTHER" id="PTHR48052">
    <property type="entry name" value="UNNAMED PRODUCT"/>
    <property type="match status" value="1"/>
</dbReference>
<keyword evidence="7" id="KW-0675">Receptor</keyword>
<dbReference type="KEGG" id="dfa:DFA_09191"/>
<keyword evidence="8" id="KW-0325">Glycoprotein</keyword>
<evidence type="ECO:0000256" key="8">
    <source>
        <dbReference type="ARBA" id="ARBA00023180"/>
    </source>
</evidence>
<keyword evidence="5 10" id="KW-1133">Transmembrane helix</keyword>
<keyword evidence="6 10" id="KW-0472">Membrane</keyword>
<evidence type="ECO:0000259" key="12">
    <source>
        <dbReference type="Pfam" id="PF01833"/>
    </source>
</evidence>
<dbReference type="AlphaFoldDB" id="F4Q6Y2"/>
<comment type="subcellular location">
    <subcellularLocation>
        <location evidence="1">Cell membrane</location>
    </subcellularLocation>
    <subcellularLocation>
        <location evidence="9">Endomembrane system</location>
        <topology evidence="9">Single-pass membrane protein</topology>
    </subcellularLocation>
</comment>
<keyword evidence="3 10" id="KW-0812">Transmembrane</keyword>
<dbReference type="GeneID" id="14868391"/>
<keyword evidence="2" id="KW-1003">Cell membrane</keyword>
<dbReference type="InterPro" id="IPR014756">
    <property type="entry name" value="Ig_E-set"/>
</dbReference>
<evidence type="ECO:0000256" key="2">
    <source>
        <dbReference type="ARBA" id="ARBA00022475"/>
    </source>
</evidence>
<dbReference type="InterPro" id="IPR032675">
    <property type="entry name" value="LRR_dom_sf"/>
</dbReference>
<evidence type="ECO:0000256" key="6">
    <source>
        <dbReference type="ARBA" id="ARBA00023136"/>
    </source>
</evidence>
<name>F4Q6Y2_CACFS</name>
<protein>
    <recommendedName>
        <fullName evidence="12">IPT/TIG domain-containing protein</fullName>
    </recommendedName>
</protein>
<feature type="chain" id="PRO_5003313813" description="IPT/TIG domain-containing protein" evidence="11">
    <location>
        <begin position="23"/>
        <end position="957"/>
    </location>
</feature>
<feature type="transmembrane region" description="Helical" evidence="10">
    <location>
        <begin position="910"/>
        <end position="933"/>
    </location>
</feature>
<evidence type="ECO:0000256" key="5">
    <source>
        <dbReference type="ARBA" id="ARBA00022989"/>
    </source>
</evidence>
<dbReference type="SUPFAM" id="SSF52058">
    <property type="entry name" value="L domain-like"/>
    <property type="match status" value="1"/>
</dbReference>
<gene>
    <name evidence="13" type="ORF">DFA_09191</name>
</gene>
<evidence type="ECO:0000256" key="9">
    <source>
        <dbReference type="ARBA" id="ARBA00037847"/>
    </source>
</evidence>
<feature type="domain" description="IPT/TIG" evidence="12">
    <location>
        <begin position="378"/>
        <end position="459"/>
    </location>
</feature>
<evidence type="ECO:0000256" key="3">
    <source>
        <dbReference type="ARBA" id="ARBA00022692"/>
    </source>
</evidence>
<dbReference type="Pfam" id="PF01833">
    <property type="entry name" value="TIG"/>
    <property type="match status" value="3"/>
</dbReference>
<dbReference type="Gene3D" id="2.60.40.10">
    <property type="entry name" value="Immunoglobulins"/>
    <property type="match status" value="1"/>
</dbReference>
<dbReference type="OMA" id="YSESAMN"/>
<dbReference type="Gene3D" id="3.80.10.10">
    <property type="entry name" value="Ribonuclease Inhibitor"/>
    <property type="match status" value="1"/>
</dbReference>
<evidence type="ECO:0000256" key="1">
    <source>
        <dbReference type="ARBA" id="ARBA00004236"/>
    </source>
</evidence>
<evidence type="ECO:0000256" key="11">
    <source>
        <dbReference type="SAM" id="SignalP"/>
    </source>
</evidence>
<feature type="signal peptide" evidence="11">
    <location>
        <begin position="1"/>
        <end position="22"/>
    </location>
</feature>
<dbReference type="PANTHER" id="PTHR48052:SF63">
    <property type="entry name" value="PROTEIN KINASE DOMAIN-CONTAINING PROTEIN"/>
    <property type="match status" value="1"/>
</dbReference>